<dbReference type="InterPro" id="IPR001525">
    <property type="entry name" value="C5_MeTfrase"/>
</dbReference>
<feature type="region of interest" description="Disordered" evidence="4">
    <location>
        <begin position="813"/>
        <end position="836"/>
    </location>
</feature>
<dbReference type="InterPro" id="IPR002156">
    <property type="entry name" value="RNaseH_domain"/>
</dbReference>
<proteinExistence type="predicted"/>
<keyword evidence="2" id="KW-0808">Transferase</keyword>
<dbReference type="Gene3D" id="3.30.420.10">
    <property type="entry name" value="Ribonuclease H-like superfamily/Ribonuclease H"/>
    <property type="match status" value="1"/>
</dbReference>
<reference evidence="8 9" key="2">
    <citation type="submission" date="2024-05" db="EMBL/GenBank/DDBJ databases">
        <authorList>
            <person name="Chen Y."/>
            <person name="Shah S."/>
            <person name="Dougan E. K."/>
            <person name="Thang M."/>
            <person name="Chan C."/>
        </authorList>
    </citation>
    <scope>NUCLEOTIDE SEQUENCE [LARGE SCALE GENOMIC DNA]</scope>
</reference>
<keyword evidence="9" id="KW-1185">Reference proteome</keyword>
<dbReference type="SUPFAM" id="SSF53098">
    <property type="entry name" value="Ribonuclease H-like"/>
    <property type="match status" value="1"/>
</dbReference>
<dbReference type="Proteomes" id="UP001152797">
    <property type="component" value="Unassembled WGS sequence"/>
</dbReference>
<gene>
    <name evidence="7" type="ORF">C1SCF055_LOCUS5027</name>
</gene>
<evidence type="ECO:0000256" key="2">
    <source>
        <dbReference type="ARBA" id="ARBA00022679"/>
    </source>
</evidence>
<keyword evidence="3" id="KW-0175">Coiled coil</keyword>
<feature type="domain" description="RNase H type-1" evidence="6">
    <location>
        <begin position="2672"/>
        <end position="2832"/>
    </location>
</feature>
<dbReference type="GO" id="GO:0003676">
    <property type="term" value="F:nucleic acid binding"/>
    <property type="evidence" value="ECO:0007669"/>
    <property type="project" value="InterPro"/>
</dbReference>
<sequence length="3056" mass="339387">MVGVDLLVTSLTPMQMEVDGDSLVFPVPVCTRAALTQVVDLCAGMGGFTAVIDRLGFHAKAGVDHNGIWRGLYQSLHEGATFHAGDLMDSVVLRELLGQGLFHGIVCSGIACQPHSVLGDRRGMSDPRAESLPKSLHLGWLLQAAVLILECTPEILRDAQAQEMLRQFCVATGYRLTQSILKLGNTWCTRRDRWIAVLTAPVVQVCELPDMPKGDQIRVIHDLIPAFTPWHQFDQDQLVLNLYELSKYYQYAAGGMDAVWIRVMEQLPTLLHSAGNQMYTCACGCRAALSEARLKQRGLVGTLTRLDTCQTHMNQCMQHARYLHPLEMWVLMGGSPKVSMGHNLRLAMSGVGQAVSPLMGLWIFAHVRQCLDRTFEVSPCQPMQVLTAYMDQVIAECREKWPVPVPPTAVDAVSDDPIEDVDSPAHACITLSRPCSGDADLQLKISPNATGMDLLAAEQKLGNDVTGFQLRVDGESLDLASVLPSKSLVSLVPPTWTEASVYADPVIPCCLTADELLRYVRAADATDPGPVTDFGVLQQLRAPTMSRCERVSLLDMQGPVWGDDEVLHGLLQTAIGTDCDQHVHVWDPLLITGLVQHEVSATWARLIAQLGFEATVVSAVLLGGHWNPLVWRVDGVGAKLHTLSVTPEFEHVMIALSRVIDLHRGGAMGVWKAHSVGFTPVGYCGALVIAFVRHLLWGWLMVTDPDSLVYYSGGLRKEFVDLVPDLCRRPYLAGLGVSLQGRLAELLTQHGVSPHDAPGRATAAIKALGELEVGKAVDAGNPWKEWKWLGNQCRPPFMLVRPQELQAQIDKRSADKPIGQKRHKHHKSKGHGKGNFAPVSVDPTLLRLEPGVFQSENGQPLSQIGLAQVRSSASGVVVVSVAAIDPYLQAQHPLSSGPLALFVVDAQTPPATGLPMSPQRVPLVCAANSEPLLVDGFLIQLGAVPVCRTPIQQSCEVQSIPTCVVKAMVFRDQTSVPWEEVIAHPMLHIFAQVPPLQTCKDSECCGCEGWHRTESLPMDSPVMELWGKQWLRLDFSQVSPSDAELFTAHIRLPEQLQQLVQHFSGHGGVYLEPKSLDGRRPSQEFQVVWLPKADHAQLMVQRQTVPHVVGLARLGNKMGLRCCTVHAAEVFALVKPGHTFLPPGRRHTYLVGPFAFGTLQSSVAKVLLDNGWVAKPIQEPPQKLIRMVHGDVVIAKETDQELPDRSVPKVVATSATESFVSKPFEGDTLQQHDPWARAASKLPGKAPTFPIGNPLDDVAQKVLAEVMSKMPQPGMEVDGDDSASRRVEVLEQQVNELQGQTQALAKQAQQNAQDSQTQFSAIRGEMQQQGAHFEKAIAAQASAMQGFQDTFQEQFRQQVCHQQTMLDSMFSKQMTQFEHLLSKRPLAMWIPSHSGLDFVIFLILGRIDRVSVAQMQQHSREGGWTWTSTTCAADAGQRLYRSRCTGVRRWFLLFWLFGLLRIGEALHPGPNESQQETWTLGVANPSGLNGKLDQVHHLEGDAWIFTETQLSAKGVSDFVKGLKMLRSPWKYAIAGAPCLRRASSDVGSHSGVMFVSKFPSRALTHGFDASTFDSARLQVVGMAVADLWITAGLLYGLPCNAHHKQARFQTDSLLAELVDRIGCQTAGPRAIGGDFNFGPDELSQLDRLRSLGFREVQDLRAWRFGVSAEATGRGSRRIDQLWISPELQHAYLSTNVAFDHWADHAAVTATFSVQGLQQVHMAWHVPHPLPWPSDWSCQVQVDFALGATAAYASFWGQVETQAKCRVQHDGSFVSKKQCGRAGVLSPVPTKEFLCPMKKGRRGDLQPTYFGVSLQHARYFRQLRRLQSLCRLLAKGVHSWNGQLNRDETWKAIRHAAGFAGGFGLWCGAHGLCPLALFDGFHKFVRQYETELIRARYQFAKSRREHNLAYVFQDCKDDPLPQADTLVDSLVVGVEEVREEDASLVLVRPSQLLDGLPVVVGGRVVEVVAHSEDQVWVDSVGGLESGMFLTQERAVHTDEAILARFAQVWGPRWLKMSHVQDGQWDQICGFLSRTVRPLDWLWHPWTVDRFRSAVAHKKPRAAKGPDGVSRADLAALPPEACEVFLDFYRSVEAGHEWPTQMASGFVSSLAKTPTAQKVDEFRPVVVYSLAYRIWSTERAREALQSIAQVLPESVRGGVPARQAKSIWYELASVLEMAYLNDAPVHGLLMDIQKCFNNIPRQPLWQALILMGFPVATLRPWVSFVSSQSRRFRVRRSVGEPLISTCGLPEGCALSVFGMTVVDWMLDLWLQALDVTVDLRTFVDDWGLLFRDAQAFQRIWTSLETFTGQLDLALDMAKTRLWSTDASARKEFKQTDVKVALSARNLGAHQNFSRHCHNAELQKRLGTLPRVWVRLRASHGPYRHKLSAVQLLAWPRALHGVTVVHVGEAHFKTLRSGAVRALRADRKGANPYLHLATSAVQSDPEGWAILQTLRDTRELGREDQVESLLGLFATSSDRLPANGPTAVLAVRLQRLGWGIGSHGLVQDRFGSFSLMQVAWDELLLRFRLAWGFVLSGQVAHRPTFDGLEHVDLPELHRTLKQFSPADQVFLRCHLDGTLFTQNARAKFQTGVTDQCPWCSSPDGFHHRAWICPHFASCRSHLTAAQLEVLPTLPPCLRDHGWPILLPEWEVYAGFLLRDDGFSKMSPIDPPTHGFLNRLELFLDGTCAYPQETRLRYAAWAVTMVLGPAGSLDNQLLLGGHVSGLCQSAFRAELTAAVRAIQWAVQRGQPVRLWCDCQGVVNGIRKLLLKKPLKRNRPHSDLWAAMEVALGAGRDLIQVRKVVSHGALDSATGPLEYWVYWHNSLTDCAAESINNRRDSGFWAAWEALRGAQTFHRQLHHAILRVLLQSSKLAAQVKQKPEQQAQVVAPVQPMPAPPSQWVIAPALIRRYGQFNIQVLHDWWTTSGIEMMQGSEPLVFISGIQLFYAFNLSTGYVGPWCFQRRWYTSESAVPEKGRATWGNRCKPFLLMWKAYLKSNGVILPQRLAKPRSMALTKWVVCYRVRWSSARVDEIDRIILTKLGRQAATQQDVCNLTPARCE</sequence>
<evidence type="ECO:0000313" key="8">
    <source>
        <dbReference type="EMBL" id="CAL4764149.1"/>
    </source>
</evidence>
<feature type="domain" description="Reverse transcriptase" evidence="5">
    <location>
        <begin position="2089"/>
        <end position="2335"/>
    </location>
</feature>
<dbReference type="GO" id="GO:0004523">
    <property type="term" value="F:RNA-DNA hybrid ribonuclease activity"/>
    <property type="evidence" value="ECO:0007669"/>
    <property type="project" value="InterPro"/>
</dbReference>
<dbReference type="InterPro" id="IPR036691">
    <property type="entry name" value="Endo/exonu/phosph_ase_sf"/>
</dbReference>
<dbReference type="SUPFAM" id="SSF53335">
    <property type="entry name" value="S-adenosyl-L-methionine-dependent methyltransferases"/>
    <property type="match status" value="1"/>
</dbReference>
<organism evidence="7">
    <name type="scientific">Cladocopium goreaui</name>
    <dbReference type="NCBI Taxonomy" id="2562237"/>
    <lineage>
        <taxon>Eukaryota</taxon>
        <taxon>Sar</taxon>
        <taxon>Alveolata</taxon>
        <taxon>Dinophyceae</taxon>
        <taxon>Suessiales</taxon>
        <taxon>Symbiodiniaceae</taxon>
        <taxon>Cladocopium</taxon>
    </lineage>
</organism>
<evidence type="ECO:0000256" key="3">
    <source>
        <dbReference type="SAM" id="Coils"/>
    </source>
</evidence>
<dbReference type="Gene3D" id="3.40.50.150">
    <property type="entry name" value="Vaccinia Virus protein VP39"/>
    <property type="match status" value="1"/>
</dbReference>
<dbReference type="GO" id="GO:0008168">
    <property type="term" value="F:methyltransferase activity"/>
    <property type="evidence" value="ECO:0007669"/>
    <property type="project" value="UniProtKB-KW"/>
</dbReference>
<dbReference type="InterPro" id="IPR029063">
    <property type="entry name" value="SAM-dependent_MTases_sf"/>
</dbReference>
<name>A0A9P1FK11_9DINO</name>
<evidence type="ECO:0000259" key="6">
    <source>
        <dbReference type="PROSITE" id="PS50879"/>
    </source>
</evidence>
<feature type="compositionally biased region" description="Basic residues" evidence="4">
    <location>
        <begin position="819"/>
        <end position="832"/>
    </location>
</feature>
<evidence type="ECO:0000256" key="1">
    <source>
        <dbReference type="ARBA" id="ARBA00022603"/>
    </source>
</evidence>
<evidence type="ECO:0000313" key="9">
    <source>
        <dbReference type="Proteomes" id="UP001152797"/>
    </source>
</evidence>
<dbReference type="InterPro" id="IPR000477">
    <property type="entry name" value="RT_dom"/>
</dbReference>
<reference evidence="7" key="1">
    <citation type="submission" date="2022-10" db="EMBL/GenBank/DDBJ databases">
        <authorList>
            <person name="Chen Y."/>
            <person name="Dougan E. K."/>
            <person name="Chan C."/>
            <person name="Rhodes N."/>
            <person name="Thang M."/>
        </authorList>
    </citation>
    <scope>NUCLEOTIDE SEQUENCE</scope>
</reference>
<protein>
    <submittedName>
        <fullName evidence="8">Modification methylase Eco47II</fullName>
    </submittedName>
</protein>
<dbReference type="EMBL" id="CAMXCT030000301">
    <property type="protein sequence ID" value="CAL4764149.1"/>
    <property type="molecule type" value="Genomic_DNA"/>
</dbReference>
<evidence type="ECO:0000259" key="5">
    <source>
        <dbReference type="PROSITE" id="PS50878"/>
    </source>
</evidence>
<dbReference type="GO" id="GO:0032259">
    <property type="term" value="P:methylation"/>
    <property type="evidence" value="ECO:0007669"/>
    <property type="project" value="UniProtKB-KW"/>
</dbReference>
<dbReference type="InterPro" id="IPR036397">
    <property type="entry name" value="RNaseH_sf"/>
</dbReference>
<dbReference type="EMBL" id="CAMXCT010000301">
    <property type="protein sequence ID" value="CAI3976837.1"/>
    <property type="molecule type" value="Genomic_DNA"/>
</dbReference>
<dbReference type="PROSITE" id="PS50879">
    <property type="entry name" value="RNASE_H_1"/>
    <property type="match status" value="1"/>
</dbReference>
<dbReference type="Gene3D" id="3.60.10.10">
    <property type="entry name" value="Endonuclease/exonuclease/phosphatase"/>
    <property type="match status" value="1"/>
</dbReference>
<comment type="caution">
    <text evidence="7">The sequence shown here is derived from an EMBL/GenBank/DDBJ whole genome shotgun (WGS) entry which is preliminary data.</text>
</comment>
<dbReference type="PROSITE" id="PS50878">
    <property type="entry name" value="RT_POL"/>
    <property type="match status" value="1"/>
</dbReference>
<evidence type="ECO:0000256" key="4">
    <source>
        <dbReference type="SAM" id="MobiDB-lite"/>
    </source>
</evidence>
<dbReference type="EMBL" id="CAMXCT020000301">
    <property type="protein sequence ID" value="CAL1130212.1"/>
    <property type="molecule type" value="Genomic_DNA"/>
</dbReference>
<evidence type="ECO:0000313" key="7">
    <source>
        <dbReference type="EMBL" id="CAI3976837.1"/>
    </source>
</evidence>
<dbReference type="SUPFAM" id="SSF56219">
    <property type="entry name" value="DNase I-like"/>
    <property type="match status" value="1"/>
</dbReference>
<dbReference type="Pfam" id="PF00145">
    <property type="entry name" value="DNA_methylase"/>
    <property type="match status" value="1"/>
</dbReference>
<accession>A0A9P1FK11</accession>
<dbReference type="InterPro" id="IPR012337">
    <property type="entry name" value="RNaseH-like_sf"/>
</dbReference>
<feature type="coiled-coil region" evidence="3">
    <location>
        <begin position="1280"/>
        <end position="1310"/>
    </location>
</feature>
<keyword evidence="1 8" id="KW-0489">Methyltransferase</keyword>
<dbReference type="OrthoDB" id="423732at2759"/>
<dbReference type="Pfam" id="PF00078">
    <property type="entry name" value="RVT_1"/>
    <property type="match status" value="1"/>
</dbReference>